<protein>
    <submittedName>
        <fullName evidence="2">Putative membrane protein</fullName>
    </submittedName>
</protein>
<dbReference type="RefSeq" id="WP_183868851.1">
    <property type="nucleotide sequence ID" value="NZ_JACHCF010000010.1"/>
</dbReference>
<feature type="transmembrane region" description="Helical" evidence="1">
    <location>
        <begin position="6"/>
        <end position="28"/>
    </location>
</feature>
<sequence length="222" mass="24643">MEVLHQSNIIIHVAAGSLALLTGIFILFKKKQGSVHRISGKIFLILLGIVIFTGLLGVFVFKLNSFLLVITVLSGYMGFSGFRAVRCRSNIPKALDIFIALLALASVTFFIWYFNAIGMIWSPVIIYSTVSYLLMAVGYDFGRYLVSKKVYGKLWLYEHILKMVSAFSGLLSAFTGTVFPQYQPYSQFLPSVLGSLIAIGFIAHAIAKTRKDKMTHQNPTIA</sequence>
<feature type="transmembrane region" description="Helical" evidence="1">
    <location>
        <begin position="97"/>
        <end position="114"/>
    </location>
</feature>
<gene>
    <name evidence="2" type="ORF">HDE69_003886</name>
</gene>
<proteinExistence type="predicted"/>
<evidence type="ECO:0000313" key="3">
    <source>
        <dbReference type="Proteomes" id="UP000537718"/>
    </source>
</evidence>
<feature type="transmembrane region" description="Helical" evidence="1">
    <location>
        <begin position="188"/>
        <end position="207"/>
    </location>
</feature>
<keyword evidence="1" id="KW-0812">Transmembrane</keyword>
<dbReference type="Proteomes" id="UP000537718">
    <property type="component" value="Unassembled WGS sequence"/>
</dbReference>
<name>A0A7W8YVZ0_9SPHI</name>
<accession>A0A7W8YVZ0</accession>
<evidence type="ECO:0000256" key="1">
    <source>
        <dbReference type="SAM" id="Phobius"/>
    </source>
</evidence>
<comment type="caution">
    <text evidence="2">The sequence shown here is derived from an EMBL/GenBank/DDBJ whole genome shotgun (WGS) entry which is preliminary data.</text>
</comment>
<reference evidence="2 3" key="1">
    <citation type="submission" date="2020-08" db="EMBL/GenBank/DDBJ databases">
        <title>Genomic Encyclopedia of Type Strains, Phase IV (KMG-V): Genome sequencing to study the core and pangenomes of soil and plant-associated prokaryotes.</title>
        <authorList>
            <person name="Whitman W."/>
        </authorList>
    </citation>
    <scope>NUCLEOTIDE SEQUENCE [LARGE SCALE GENOMIC DNA]</scope>
    <source>
        <strain evidence="2 3">MP7CTX6</strain>
    </source>
</reference>
<feature type="transmembrane region" description="Helical" evidence="1">
    <location>
        <begin position="160"/>
        <end position="182"/>
    </location>
</feature>
<organism evidence="2 3">
    <name type="scientific">Pedobacter cryoconitis</name>
    <dbReference type="NCBI Taxonomy" id="188932"/>
    <lineage>
        <taxon>Bacteria</taxon>
        <taxon>Pseudomonadati</taxon>
        <taxon>Bacteroidota</taxon>
        <taxon>Sphingobacteriia</taxon>
        <taxon>Sphingobacteriales</taxon>
        <taxon>Sphingobacteriaceae</taxon>
        <taxon>Pedobacter</taxon>
    </lineage>
</organism>
<feature type="transmembrane region" description="Helical" evidence="1">
    <location>
        <begin position="120"/>
        <end position="139"/>
    </location>
</feature>
<keyword evidence="1" id="KW-1133">Transmembrane helix</keyword>
<feature type="transmembrane region" description="Helical" evidence="1">
    <location>
        <begin position="66"/>
        <end position="85"/>
    </location>
</feature>
<evidence type="ECO:0000313" key="2">
    <source>
        <dbReference type="EMBL" id="MBB5622804.1"/>
    </source>
</evidence>
<feature type="transmembrane region" description="Helical" evidence="1">
    <location>
        <begin position="40"/>
        <end position="60"/>
    </location>
</feature>
<dbReference type="AlphaFoldDB" id="A0A7W8YVZ0"/>
<dbReference type="EMBL" id="JACHCF010000010">
    <property type="protein sequence ID" value="MBB5622804.1"/>
    <property type="molecule type" value="Genomic_DNA"/>
</dbReference>
<keyword evidence="1" id="KW-0472">Membrane</keyword>